<dbReference type="AlphaFoldDB" id="A0A8D4UVV9"/>
<reference evidence="3" key="1">
    <citation type="submission" date="2019-05" db="EMBL/GenBank/DDBJ databases">
        <title>Complete genome sequencing of Dialister sp. strain 5BBH33.</title>
        <authorList>
            <person name="Sakamoto M."/>
            <person name="Murakami T."/>
            <person name="Mori H."/>
        </authorList>
    </citation>
    <scope>NUCLEOTIDE SEQUENCE [LARGE SCALE GENOMIC DNA]</scope>
    <source>
        <strain evidence="3">5BBH33</strain>
    </source>
</reference>
<dbReference type="KEGG" id="dho:Dia5BBH33_18700"/>
<gene>
    <name evidence="2" type="ORF">Dia5BBH33_18700</name>
</gene>
<evidence type="ECO:0000313" key="2">
    <source>
        <dbReference type="EMBL" id="BBK25935.1"/>
    </source>
</evidence>
<dbReference type="GeneID" id="92717081"/>
<proteinExistence type="predicted"/>
<evidence type="ECO:0000313" key="3">
    <source>
        <dbReference type="Proteomes" id="UP000320585"/>
    </source>
</evidence>
<name>A0A8D4UVV9_9FIRM</name>
<protein>
    <submittedName>
        <fullName evidence="2">Uncharacterized protein</fullName>
    </submittedName>
</protein>
<dbReference type="EMBL" id="AP019697">
    <property type="protein sequence ID" value="BBK25935.1"/>
    <property type="molecule type" value="Genomic_DNA"/>
</dbReference>
<sequence length="84" mass="9566">MINHFVTAPFALFIFDGGIIQHIYISVLSENLKTSKPQNLKTSKPQNLKTSKPQNLKTSKPQNLKTSKPQNLALLDNYCIRQLR</sequence>
<accession>A0A8D4UVV9</accession>
<organism evidence="2 3">
    <name type="scientific">Dialister hominis</name>
    <dbReference type="NCBI Taxonomy" id="2582419"/>
    <lineage>
        <taxon>Bacteria</taxon>
        <taxon>Bacillati</taxon>
        <taxon>Bacillota</taxon>
        <taxon>Negativicutes</taxon>
        <taxon>Veillonellales</taxon>
        <taxon>Veillonellaceae</taxon>
        <taxon>Dialister</taxon>
    </lineage>
</organism>
<feature type="region of interest" description="Disordered" evidence="1">
    <location>
        <begin position="35"/>
        <end position="67"/>
    </location>
</feature>
<dbReference type="Proteomes" id="UP000320585">
    <property type="component" value="Chromosome"/>
</dbReference>
<evidence type="ECO:0000256" key="1">
    <source>
        <dbReference type="SAM" id="MobiDB-lite"/>
    </source>
</evidence>
<dbReference type="RefSeq" id="WP_143332884.1">
    <property type="nucleotide sequence ID" value="NZ_AP019697.1"/>
</dbReference>
<keyword evidence="3" id="KW-1185">Reference proteome</keyword>